<dbReference type="SUPFAM" id="SSF52047">
    <property type="entry name" value="RNI-like"/>
    <property type="match status" value="1"/>
</dbReference>
<dbReference type="InterPro" id="IPR001810">
    <property type="entry name" value="F-box_dom"/>
</dbReference>
<dbReference type="AlphaFoldDB" id="A0A9J6CA03"/>
<dbReference type="OrthoDB" id="1107553at2759"/>
<comment type="caution">
    <text evidence="2">The sequence shown here is derived from an EMBL/GenBank/DDBJ whole genome shotgun (WGS) entry which is preliminary data.</text>
</comment>
<dbReference type="EMBL" id="JADBJN010000002">
    <property type="protein sequence ID" value="KAG5678964.1"/>
    <property type="molecule type" value="Genomic_DNA"/>
</dbReference>
<dbReference type="Proteomes" id="UP001107558">
    <property type="component" value="Chromosome 2"/>
</dbReference>
<dbReference type="Gene3D" id="3.80.10.10">
    <property type="entry name" value="Ribonuclease Inhibitor"/>
    <property type="match status" value="1"/>
</dbReference>
<accession>A0A9J6CA03</accession>
<evidence type="ECO:0000313" key="2">
    <source>
        <dbReference type="EMBL" id="KAG5678964.1"/>
    </source>
</evidence>
<proteinExistence type="predicted"/>
<reference evidence="2" key="1">
    <citation type="submission" date="2021-03" db="EMBL/GenBank/DDBJ databases">
        <title>Chromosome level genome of the anhydrobiotic midge Polypedilum vanderplanki.</title>
        <authorList>
            <person name="Yoshida Y."/>
            <person name="Kikawada T."/>
            <person name="Gusev O."/>
        </authorList>
    </citation>
    <scope>NUCLEOTIDE SEQUENCE</scope>
    <source>
        <strain evidence="2">NIAS01</strain>
        <tissue evidence="2">Whole body or cell culture</tissue>
    </source>
</reference>
<feature type="domain" description="F-box" evidence="1">
    <location>
        <begin position="2"/>
        <end position="49"/>
    </location>
</feature>
<dbReference type="Gene3D" id="1.20.1280.50">
    <property type="match status" value="1"/>
</dbReference>
<evidence type="ECO:0000313" key="3">
    <source>
        <dbReference type="Proteomes" id="UP001107558"/>
    </source>
</evidence>
<gene>
    <name evidence="2" type="ORF">PVAND_008580</name>
</gene>
<protein>
    <recommendedName>
        <fullName evidence="1">F-box domain-containing protein</fullName>
    </recommendedName>
</protein>
<keyword evidence="3" id="KW-1185">Reference proteome</keyword>
<sequence>MENIFEILPDEILIQIFNYLDNNSMWKAMHVCKQWTEIFGNSSKLMNKFVLEVQREFMAKTKNCENLPDIPIKNVIFYDVFCYKSPREPFKKIIQKYQNSITNIEISDFKFQLNEFIEFIEPLQELTYLKINNIEFKNQDNNSGVITLPKLKSLTIVMPTCIYFLDPLGKTTLNLFKFNKNIESLTLKGYNNFFLSDKDLNEFLTFLPNLRNLDLTSKFFLNENLPNKLETLKIYTIEPETVPFLKNQKGNLKWLHMHDHPRDPEIYKFIFDEMKLEKLTVSNLELISKGKIQTLEKLSLFNNLESALNLVRRCGPLKEITIGLNDFIVREFRILSNQPTECFANLEKLQICYYSCDASDFRQELFTFLNKCKGIKILHFQLFRNSKPLDCLKSLLLCFPDLEELKIDWQIDETVEAMCKVIKKSCRKIKTLMIKEKYRMEARRYFFFRKLVDIRPF</sequence>
<dbReference type="InterPro" id="IPR032675">
    <property type="entry name" value="LRR_dom_sf"/>
</dbReference>
<name>A0A9J6CA03_POLVA</name>
<dbReference type="SUPFAM" id="SSF81383">
    <property type="entry name" value="F-box domain"/>
    <property type="match status" value="1"/>
</dbReference>
<dbReference type="InterPro" id="IPR036047">
    <property type="entry name" value="F-box-like_dom_sf"/>
</dbReference>
<dbReference type="SMART" id="SM00256">
    <property type="entry name" value="FBOX"/>
    <property type="match status" value="1"/>
</dbReference>
<evidence type="ECO:0000259" key="1">
    <source>
        <dbReference type="PROSITE" id="PS50181"/>
    </source>
</evidence>
<organism evidence="2 3">
    <name type="scientific">Polypedilum vanderplanki</name>
    <name type="common">Sleeping chironomid midge</name>
    <dbReference type="NCBI Taxonomy" id="319348"/>
    <lineage>
        <taxon>Eukaryota</taxon>
        <taxon>Metazoa</taxon>
        <taxon>Ecdysozoa</taxon>
        <taxon>Arthropoda</taxon>
        <taxon>Hexapoda</taxon>
        <taxon>Insecta</taxon>
        <taxon>Pterygota</taxon>
        <taxon>Neoptera</taxon>
        <taxon>Endopterygota</taxon>
        <taxon>Diptera</taxon>
        <taxon>Nematocera</taxon>
        <taxon>Chironomoidea</taxon>
        <taxon>Chironomidae</taxon>
        <taxon>Chironominae</taxon>
        <taxon>Polypedilum</taxon>
        <taxon>Polypedilum</taxon>
    </lineage>
</organism>
<dbReference type="PROSITE" id="PS50181">
    <property type="entry name" value="FBOX"/>
    <property type="match status" value="1"/>
</dbReference>
<dbReference type="Pfam" id="PF12937">
    <property type="entry name" value="F-box-like"/>
    <property type="match status" value="1"/>
</dbReference>